<evidence type="ECO:0000256" key="5">
    <source>
        <dbReference type="ARBA" id="ARBA00011245"/>
    </source>
</evidence>
<evidence type="ECO:0000313" key="20">
    <source>
        <dbReference type="EMBL" id="RRC95176.1"/>
    </source>
</evidence>
<dbReference type="InterPro" id="IPR018109">
    <property type="entry name" value="Folylpolyglutamate_synth_CS"/>
</dbReference>
<evidence type="ECO:0000256" key="17">
    <source>
        <dbReference type="ARBA" id="ARBA00049161"/>
    </source>
</evidence>
<accession>A0A3P1SDR3</accession>
<evidence type="ECO:0000256" key="6">
    <source>
        <dbReference type="ARBA" id="ARBA00013023"/>
    </source>
</evidence>
<dbReference type="Gene3D" id="3.90.190.20">
    <property type="entry name" value="Mur ligase, C-terminal domain"/>
    <property type="match status" value="1"/>
</dbReference>
<dbReference type="PROSITE" id="PS01011">
    <property type="entry name" value="FOLYLPOLYGLU_SYNT_1"/>
    <property type="match status" value="1"/>
</dbReference>
<keyword evidence="9" id="KW-0436">Ligase</keyword>
<dbReference type="InterPro" id="IPR004101">
    <property type="entry name" value="Mur_ligase_C"/>
</dbReference>
<comment type="pathway">
    <text evidence="2">Cofactor biosynthesis; tetrahydrofolate biosynthesis; 7,8-dihydrofolate from 2-amino-4-hydroxy-6-hydroxymethyl-7,8-dihydropteridine diphosphate and 4-aminobenzoate: step 2/2.</text>
</comment>
<dbReference type="SUPFAM" id="SSF53244">
    <property type="entry name" value="MurD-like peptide ligases, peptide-binding domain"/>
    <property type="match status" value="1"/>
</dbReference>
<proteinExistence type="inferred from homology"/>
<evidence type="ECO:0000256" key="12">
    <source>
        <dbReference type="ARBA" id="ARBA00022840"/>
    </source>
</evidence>
<keyword evidence="13" id="KW-0460">Magnesium</keyword>
<evidence type="ECO:0000256" key="9">
    <source>
        <dbReference type="ARBA" id="ARBA00022598"/>
    </source>
</evidence>
<evidence type="ECO:0000256" key="4">
    <source>
        <dbReference type="ARBA" id="ARBA00008276"/>
    </source>
</evidence>
<evidence type="ECO:0000259" key="18">
    <source>
        <dbReference type="Pfam" id="PF02875"/>
    </source>
</evidence>
<name>A0A3P1SDR3_9ACTO</name>
<evidence type="ECO:0000256" key="10">
    <source>
        <dbReference type="ARBA" id="ARBA00022723"/>
    </source>
</evidence>
<sequence>MGNDHAAFFGHDTEETRGIPADLLPYLEAADEVEADNITTGVALVNEEEAAEEERAAVLRALVENSLLLGPDPSILAELGLDEDDDYWEGEEDSAAQTASHEDALDAAEQDLRERDSVEAIYQSIIARAPEHDIQPSLDRVRAVLDILGDPQHTYPSVHITGTNGKTSTARMTDSLLSAMGMRVGRFTSPHLSDVRERISLEGEPISRAGFIRAWEDIAPYIQMVDERSTSEGGPVLSFFEVFTVMALAAFADYPVDAAVVEVGLGGRWDATNVLDGDVAIITPIGLDHTAWLGPTLEDIAREKTGIIKPRQTVVIAKQPSAEVLDILLERARECDATVRVEGRDWEVLSAQIAVGGQMITVRTPSAIYEDLFIPLHGEHQAHNAAAALVAAEAFIGGRAIDGQIVECGFASSSSPGRLEVVRTSPTIIVDAAHNPAGARVLADAIGASFDFTRIVAVFSAMKDKDVESVLSEVEPHIDHLVVTAMDGQRAMSIGELERLANDVFGEERVTVAENLADAIEVAVHDAEATSDPTTSTGVVVFGSVVLAGQTRDLLRPAR</sequence>
<dbReference type="OrthoDB" id="9809356at2"/>
<dbReference type="RefSeq" id="WP_124870771.1">
    <property type="nucleotide sequence ID" value="NZ_RQZF01000006.1"/>
</dbReference>
<dbReference type="InterPro" id="IPR001645">
    <property type="entry name" value="Folylpolyglutamate_synth"/>
</dbReference>
<evidence type="ECO:0000256" key="14">
    <source>
        <dbReference type="ARBA" id="ARBA00022909"/>
    </source>
</evidence>
<dbReference type="EC" id="6.3.2.12" evidence="6"/>
<keyword evidence="11" id="KW-0547">Nucleotide-binding</keyword>
<comment type="subunit">
    <text evidence="5">Monomer.</text>
</comment>
<evidence type="ECO:0000256" key="15">
    <source>
        <dbReference type="ARBA" id="ARBA00030592"/>
    </source>
</evidence>
<comment type="similarity">
    <text evidence="4">Belongs to the folylpolyglutamate synthase family.</text>
</comment>
<keyword evidence="21" id="KW-1185">Reference proteome</keyword>
<dbReference type="Gene3D" id="3.40.1190.10">
    <property type="entry name" value="Mur-like, catalytic domain"/>
    <property type="match status" value="1"/>
</dbReference>
<dbReference type="GO" id="GO:0008841">
    <property type="term" value="F:dihydrofolate synthase activity"/>
    <property type="evidence" value="ECO:0007669"/>
    <property type="project" value="UniProtKB-EC"/>
</dbReference>
<comment type="cofactor">
    <cofactor evidence="1">
        <name>Mg(2+)</name>
        <dbReference type="ChEBI" id="CHEBI:18420"/>
    </cofactor>
</comment>
<comment type="catalytic activity">
    <reaction evidence="17">
        <text>7,8-dihydropteroate + L-glutamate + ATP = 7,8-dihydrofolate + ADP + phosphate + H(+)</text>
        <dbReference type="Rhea" id="RHEA:23584"/>
        <dbReference type="ChEBI" id="CHEBI:15378"/>
        <dbReference type="ChEBI" id="CHEBI:17839"/>
        <dbReference type="ChEBI" id="CHEBI:29985"/>
        <dbReference type="ChEBI" id="CHEBI:30616"/>
        <dbReference type="ChEBI" id="CHEBI:43474"/>
        <dbReference type="ChEBI" id="CHEBI:57451"/>
        <dbReference type="ChEBI" id="CHEBI:456216"/>
        <dbReference type="EC" id="6.3.2.12"/>
    </reaction>
</comment>
<dbReference type="SUPFAM" id="SSF53623">
    <property type="entry name" value="MurD-like peptide ligases, catalytic domain"/>
    <property type="match status" value="1"/>
</dbReference>
<dbReference type="EC" id="6.3.2.17" evidence="7"/>
<protein>
    <recommendedName>
        <fullName evidence="8">Dihydrofolate synthase/folylpolyglutamate synthase</fullName>
        <ecNumber evidence="6">6.3.2.12</ecNumber>
        <ecNumber evidence="7">6.3.2.17</ecNumber>
    </recommendedName>
    <alternativeName>
        <fullName evidence="15">Tetrahydrofolylpolyglutamate synthase</fullName>
    </alternativeName>
</protein>
<keyword evidence="10" id="KW-0479">Metal-binding</keyword>
<evidence type="ECO:0000256" key="16">
    <source>
        <dbReference type="ARBA" id="ARBA00047493"/>
    </source>
</evidence>
<dbReference type="GO" id="GO:0005524">
    <property type="term" value="F:ATP binding"/>
    <property type="evidence" value="ECO:0007669"/>
    <property type="project" value="UniProtKB-KW"/>
</dbReference>
<comment type="pathway">
    <text evidence="3">Cofactor biosynthesis; tetrahydrofolylpolyglutamate biosynthesis.</text>
</comment>
<comment type="catalytic activity">
    <reaction evidence="16">
        <text>(6S)-5,6,7,8-tetrahydrofolyl-(gamma-L-Glu)(n) + L-glutamate + ATP = (6S)-5,6,7,8-tetrahydrofolyl-(gamma-L-Glu)(n+1) + ADP + phosphate + H(+)</text>
        <dbReference type="Rhea" id="RHEA:10580"/>
        <dbReference type="Rhea" id="RHEA-COMP:14738"/>
        <dbReference type="Rhea" id="RHEA-COMP:14740"/>
        <dbReference type="ChEBI" id="CHEBI:15378"/>
        <dbReference type="ChEBI" id="CHEBI:29985"/>
        <dbReference type="ChEBI" id="CHEBI:30616"/>
        <dbReference type="ChEBI" id="CHEBI:43474"/>
        <dbReference type="ChEBI" id="CHEBI:141005"/>
        <dbReference type="ChEBI" id="CHEBI:456216"/>
        <dbReference type="EC" id="6.3.2.17"/>
    </reaction>
</comment>
<dbReference type="GO" id="GO:0046656">
    <property type="term" value="P:folic acid biosynthetic process"/>
    <property type="evidence" value="ECO:0007669"/>
    <property type="project" value="UniProtKB-KW"/>
</dbReference>
<dbReference type="InterPro" id="IPR013221">
    <property type="entry name" value="Mur_ligase_cen"/>
</dbReference>
<evidence type="ECO:0000256" key="11">
    <source>
        <dbReference type="ARBA" id="ARBA00022741"/>
    </source>
</evidence>
<dbReference type="FunFam" id="3.40.1190.10:FF:000004">
    <property type="entry name" value="Dihydrofolate synthase/folylpolyglutamate synthase"/>
    <property type="match status" value="1"/>
</dbReference>
<dbReference type="NCBIfam" id="TIGR01499">
    <property type="entry name" value="folC"/>
    <property type="match status" value="1"/>
</dbReference>
<feature type="domain" description="Mur ligase C-terminal" evidence="18">
    <location>
        <begin position="417"/>
        <end position="543"/>
    </location>
</feature>
<dbReference type="Proteomes" id="UP000280444">
    <property type="component" value="Unassembled WGS sequence"/>
</dbReference>
<dbReference type="PANTHER" id="PTHR11136:SF0">
    <property type="entry name" value="DIHYDROFOLATE SYNTHETASE-RELATED"/>
    <property type="match status" value="1"/>
</dbReference>
<evidence type="ECO:0000259" key="19">
    <source>
        <dbReference type="Pfam" id="PF08245"/>
    </source>
</evidence>
<gene>
    <name evidence="20" type="ORF">EII11_07180</name>
</gene>
<evidence type="ECO:0000256" key="13">
    <source>
        <dbReference type="ARBA" id="ARBA00022842"/>
    </source>
</evidence>
<keyword evidence="14" id="KW-0289">Folate biosynthesis</keyword>
<dbReference type="GO" id="GO:0046872">
    <property type="term" value="F:metal ion binding"/>
    <property type="evidence" value="ECO:0007669"/>
    <property type="project" value="UniProtKB-KW"/>
</dbReference>
<dbReference type="AlphaFoldDB" id="A0A3P1SDR3"/>
<dbReference type="PANTHER" id="PTHR11136">
    <property type="entry name" value="FOLYLPOLYGLUTAMATE SYNTHASE-RELATED"/>
    <property type="match status" value="1"/>
</dbReference>
<evidence type="ECO:0000256" key="8">
    <source>
        <dbReference type="ARBA" id="ARBA00019357"/>
    </source>
</evidence>
<keyword evidence="12" id="KW-0067">ATP-binding</keyword>
<dbReference type="GO" id="GO:0004326">
    <property type="term" value="F:tetrahydrofolylpolyglutamate synthase activity"/>
    <property type="evidence" value="ECO:0007669"/>
    <property type="project" value="UniProtKB-EC"/>
</dbReference>
<evidence type="ECO:0000256" key="1">
    <source>
        <dbReference type="ARBA" id="ARBA00001946"/>
    </source>
</evidence>
<evidence type="ECO:0000256" key="2">
    <source>
        <dbReference type="ARBA" id="ARBA00004799"/>
    </source>
</evidence>
<dbReference type="Pfam" id="PF08245">
    <property type="entry name" value="Mur_ligase_M"/>
    <property type="match status" value="1"/>
</dbReference>
<dbReference type="Pfam" id="PF02875">
    <property type="entry name" value="Mur_ligase_C"/>
    <property type="match status" value="1"/>
</dbReference>
<dbReference type="EMBL" id="RQZF01000006">
    <property type="protein sequence ID" value="RRC95176.1"/>
    <property type="molecule type" value="Genomic_DNA"/>
</dbReference>
<dbReference type="GO" id="GO:0005737">
    <property type="term" value="C:cytoplasm"/>
    <property type="evidence" value="ECO:0007669"/>
    <property type="project" value="TreeGrafter"/>
</dbReference>
<evidence type="ECO:0000313" key="21">
    <source>
        <dbReference type="Proteomes" id="UP000280444"/>
    </source>
</evidence>
<dbReference type="InterPro" id="IPR036615">
    <property type="entry name" value="Mur_ligase_C_dom_sf"/>
</dbReference>
<evidence type="ECO:0000256" key="3">
    <source>
        <dbReference type="ARBA" id="ARBA00005150"/>
    </source>
</evidence>
<feature type="domain" description="Mur ligase central" evidence="19">
    <location>
        <begin position="248"/>
        <end position="392"/>
    </location>
</feature>
<evidence type="ECO:0000256" key="7">
    <source>
        <dbReference type="ARBA" id="ARBA00013025"/>
    </source>
</evidence>
<organism evidence="20 21">
    <name type="scientific">Schaalia canis</name>
    <dbReference type="NCBI Taxonomy" id="100469"/>
    <lineage>
        <taxon>Bacteria</taxon>
        <taxon>Bacillati</taxon>
        <taxon>Actinomycetota</taxon>
        <taxon>Actinomycetes</taxon>
        <taxon>Actinomycetales</taxon>
        <taxon>Actinomycetaceae</taxon>
        <taxon>Schaalia</taxon>
    </lineage>
</organism>
<dbReference type="PROSITE" id="PS01012">
    <property type="entry name" value="FOLYLPOLYGLU_SYNT_2"/>
    <property type="match status" value="1"/>
</dbReference>
<comment type="caution">
    <text evidence="20">The sequence shown here is derived from an EMBL/GenBank/DDBJ whole genome shotgun (WGS) entry which is preliminary data.</text>
</comment>
<dbReference type="InterPro" id="IPR036565">
    <property type="entry name" value="Mur-like_cat_sf"/>
</dbReference>
<reference evidence="20 21" key="1">
    <citation type="submission" date="2018-11" db="EMBL/GenBank/DDBJ databases">
        <title>Genomes From Bacteria Associated with the Canine Oral Cavity: a Test Case for Automated Genome-Based Taxonomic Assignment.</title>
        <authorList>
            <person name="Coil D.A."/>
            <person name="Jospin G."/>
            <person name="Darling A.E."/>
            <person name="Wallis C."/>
            <person name="Davis I.J."/>
            <person name="Harris S."/>
            <person name="Eisen J.A."/>
            <person name="Holcombe L.J."/>
            <person name="O'Flynn C."/>
        </authorList>
    </citation>
    <scope>NUCLEOTIDE SEQUENCE [LARGE SCALE GENOMIC DNA]</scope>
    <source>
        <strain evidence="20 21">OH770</strain>
    </source>
</reference>